<dbReference type="EMBL" id="JAUSTY010000004">
    <property type="protein sequence ID" value="MDQ0165166.1"/>
    <property type="molecule type" value="Genomic_DNA"/>
</dbReference>
<accession>A0ABT9VVZ3</accession>
<dbReference type="RefSeq" id="WP_307391882.1">
    <property type="nucleotide sequence ID" value="NZ_BAAADK010000045.1"/>
</dbReference>
<organism evidence="1 2">
    <name type="scientific">Caldalkalibacillus horti</name>
    <dbReference type="NCBI Taxonomy" id="77523"/>
    <lineage>
        <taxon>Bacteria</taxon>
        <taxon>Bacillati</taxon>
        <taxon>Bacillota</taxon>
        <taxon>Bacilli</taxon>
        <taxon>Bacillales</taxon>
        <taxon>Bacillaceae</taxon>
        <taxon>Caldalkalibacillus</taxon>
    </lineage>
</organism>
<dbReference type="Proteomes" id="UP001235840">
    <property type="component" value="Unassembled WGS sequence"/>
</dbReference>
<keyword evidence="2" id="KW-1185">Reference proteome</keyword>
<protein>
    <submittedName>
        <fullName evidence="1">Uncharacterized protein</fullName>
    </submittedName>
</protein>
<name>A0ABT9VVZ3_9BACI</name>
<evidence type="ECO:0000313" key="1">
    <source>
        <dbReference type="EMBL" id="MDQ0165166.1"/>
    </source>
</evidence>
<gene>
    <name evidence="1" type="ORF">J2S11_001066</name>
</gene>
<proteinExistence type="predicted"/>
<reference evidence="1 2" key="1">
    <citation type="submission" date="2023-07" db="EMBL/GenBank/DDBJ databases">
        <title>Genomic Encyclopedia of Type Strains, Phase IV (KMG-IV): sequencing the most valuable type-strain genomes for metagenomic binning, comparative biology and taxonomic classification.</title>
        <authorList>
            <person name="Goeker M."/>
        </authorList>
    </citation>
    <scope>NUCLEOTIDE SEQUENCE [LARGE SCALE GENOMIC DNA]</scope>
    <source>
        <strain evidence="1 2">DSM 12751</strain>
    </source>
</reference>
<evidence type="ECO:0000313" key="2">
    <source>
        <dbReference type="Proteomes" id="UP001235840"/>
    </source>
</evidence>
<comment type="caution">
    <text evidence="1">The sequence shown here is derived from an EMBL/GenBank/DDBJ whole genome shotgun (WGS) entry which is preliminary data.</text>
</comment>
<sequence>MGNVKLNDLYQEVLSIESAIEQMELDIMNSECELSVKCILEKDLVRTKSAYRELLNSEFSFKDISFDDYILSLNRCLECIDLSI</sequence>